<protein>
    <submittedName>
        <fullName evidence="1">Uncharacterized protein</fullName>
    </submittedName>
</protein>
<evidence type="ECO:0000313" key="2">
    <source>
        <dbReference type="Proteomes" id="UP000188605"/>
    </source>
</evidence>
<dbReference type="Proteomes" id="UP000188605">
    <property type="component" value="Unassembled WGS sequence"/>
</dbReference>
<comment type="caution">
    <text evidence="1">The sequence shown here is derived from an EMBL/GenBank/DDBJ whole genome shotgun (WGS) entry which is preliminary data.</text>
</comment>
<proteinExistence type="predicted"/>
<keyword evidence="2" id="KW-1185">Reference proteome</keyword>
<reference evidence="1" key="1">
    <citation type="submission" date="2016-08" db="EMBL/GenBank/DDBJ databases">
        <authorList>
            <person name="Ngugi D.K."/>
            <person name="Miyake S."/>
            <person name="Stingl U."/>
        </authorList>
    </citation>
    <scope>NUCLEOTIDE SEQUENCE</scope>
    <source>
        <strain evidence="1">SCG-B11WGA-EpuloA1</strain>
    </source>
</reference>
<dbReference type="EMBL" id="LJDB01000064">
    <property type="protein sequence ID" value="ONI39405.1"/>
    <property type="molecule type" value="Genomic_DNA"/>
</dbReference>
<organism evidence="1 2">
    <name type="scientific">Candidatus Epulonipiscium fishelsonii</name>
    <dbReference type="NCBI Taxonomy" id="77094"/>
    <lineage>
        <taxon>Bacteria</taxon>
        <taxon>Bacillati</taxon>
        <taxon>Bacillota</taxon>
        <taxon>Clostridia</taxon>
        <taxon>Lachnospirales</taxon>
        <taxon>Lachnospiraceae</taxon>
        <taxon>Candidatus Epulonipiscium</taxon>
    </lineage>
</organism>
<accession>A0ACC8XAI0</accession>
<name>A0ACC8XAI0_9FIRM</name>
<evidence type="ECO:0000313" key="1">
    <source>
        <dbReference type="EMBL" id="ONI39405.1"/>
    </source>
</evidence>
<sequence length="264" mass="29750">MWKTAKCEVQGRGHEKQDIPCQDKTFYIQEGDTTVIALADGAGSARLSEHGADRVTRFIGEEFIENFNLYFEQSDGAIVKQDLRNKIVGTLEQLREQLILEVDCKIEDLASTLLFVAVKDNNFIIGHIGDGVIGYLKNDDMKIASEPQNGEFVNSTIFTTSPDFINNFNLIKGEVGEIQGFVLMSDGSETSLYNKKEKQLSPMVNKIMNLAIENSQDKLEKLLDDTFQSMIKPRTLDDCSIVFMTKNIIFETGSYTELHLQEQI</sequence>
<gene>
    <name evidence="1" type="ORF">AN396_08350</name>
</gene>